<dbReference type="HOGENOM" id="CLU_121411_0_0_9"/>
<dbReference type="PROSITE" id="PS51186">
    <property type="entry name" value="GNAT"/>
    <property type="match status" value="1"/>
</dbReference>
<protein>
    <submittedName>
        <fullName evidence="5">GCN5-like N-acetyltransferase</fullName>
    </submittedName>
</protein>
<dbReference type="STRING" id="1116391.PM3016_5025"/>
<dbReference type="AlphaFoldDB" id="H6NN79"/>
<evidence type="ECO:0000256" key="3">
    <source>
        <dbReference type="SAM" id="MobiDB-lite"/>
    </source>
</evidence>
<keyword evidence="2" id="KW-0012">Acyltransferase</keyword>
<evidence type="ECO:0000313" key="5">
    <source>
        <dbReference type="EMBL" id="AFC31755.1"/>
    </source>
</evidence>
<evidence type="ECO:0000259" key="4">
    <source>
        <dbReference type="PROSITE" id="PS51186"/>
    </source>
</evidence>
<sequence length="193" mass="21156">MNVKVERLLTPVGMSAWKEAFALQQIPRPDEYYELCLAENAAGERITLFACADGRILGAAHLKYRSDYPPFGKQGIPEINDLNVFPEYRRRGIANLLIGELERAAGDRHEVIGIGVGLYADYGAAQRLYSRRGYIPDGRGVMYANRPVVPGSQVSVDDDLVLYLTKRLSPGEGELNGTGRTKRSGHLGGAPHG</sequence>
<dbReference type="Pfam" id="PF00583">
    <property type="entry name" value="Acetyltransf_1"/>
    <property type="match status" value="1"/>
</dbReference>
<reference evidence="5 6" key="1">
    <citation type="journal article" date="2012" name="J. Bacteriol.">
        <title>Complete Genome Sequence of Paenibacillus mucilaginosus 3016, a Bacterium Functional as Microbial Fertilizer.</title>
        <authorList>
            <person name="Ma M."/>
            <person name="Wang Z."/>
            <person name="Li L."/>
            <person name="Jiang X."/>
            <person name="Guan D."/>
            <person name="Cao F."/>
            <person name="Chen H."/>
            <person name="Wang X."/>
            <person name="Shen D."/>
            <person name="Du B."/>
            <person name="Li J."/>
        </authorList>
    </citation>
    <scope>NUCLEOTIDE SEQUENCE [LARGE SCALE GENOMIC DNA]</scope>
    <source>
        <strain evidence="5 6">3016</strain>
    </source>
</reference>
<dbReference type="InterPro" id="IPR016181">
    <property type="entry name" value="Acyl_CoA_acyltransferase"/>
</dbReference>
<dbReference type="Gene3D" id="3.40.630.30">
    <property type="match status" value="1"/>
</dbReference>
<dbReference type="SUPFAM" id="SSF55729">
    <property type="entry name" value="Acyl-CoA N-acyltransferases (Nat)"/>
    <property type="match status" value="1"/>
</dbReference>
<dbReference type="InterPro" id="IPR050832">
    <property type="entry name" value="Bact_Acetyltransf"/>
</dbReference>
<dbReference type="InterPro" id="IPR000182">
    <property type="entry name" value="GNAT_dom"/>
</dbReference>
<dbReference type="GO" id="GO:0016747">
    <property type="term" value="F:acyltransferase activity, transferring groups other than amino-acyl groups"/>
    <property type="evidence" value="ECO:0007669"/>
    <property type="project" value="InterPro"/>
</dbReference>
<accession>H6NN79</accession>
<gene>
    <name evidence="5" type="ORF">PM3016_5025</name>
</gene>
<proteinExistence type="predicted"/>
<evidence type="ECO:0000313" key="6">
    <source>
        <dbReference type="Proteomes" id="UP000007523"/>
    </source>
</evidence>
<organism evidence="5 6">
    <name type="scientific">Paenibacillus mucilaginosus 3016</name>
    <dbReference type="NCBI Taxonomy" id="1116391"/>
    <lineage>
        <taxon>Bacteria</taxon>
        <taxon>Bacillati</taxon>
        <taxon>Bacillota</taxon>
        <taxon>Bacilli</taxon>
        <taxon>Bacillales</taxon>
        <taxon>Paenibacillaceae</taxon>
        <taxon>Paenibacillus</taxon>
    </lineage>
</organism>
<keyword evidence="6" id="KW-1185">Reference proteome</keyword>
<feature type="region of interest" description="Disordered" evidence="3">
    <location>
        <begin position="172"/>
        <end position="193"/>
    </location>
</feature>
<dbReference type="Proteomes" id="UP000007523">
    <property type="component" value="Chromosome"/>
</dbReference>
<dbReference type="KEGG" id="pmq:PM3016_5025"/>
<keyword evidence="1 5" id="KW-0808">Transferase</keyword>
<name>H6NN79_9BACL</name>
<dbReference type="EMBL" id="CP003235">
    <property type="protein sequence ID" value="AFC31755.1"/>
    <property type="molecule type" value="Genomic_DNA"/>
</dbReference>
<dbReference type="CDD" id="cd04301">
    <property type="entry name" value="NAT_SF"/>
    <property type="match status" value="1"/>
</dbReference>
<dbReference type="PANTHER" id="PTHR43877">
    <property type="entry name" value="AMINOALKYLPHOSPHONATE N-ACETYLTRANSFERASE-RELATED-RELATED"/>
    <property type="match status" value="1"/>
</dbReference>
<feature type="domain" description="N-acetyltransferase" evidence="4">
    <location>
        <begin position="4"/>
        <end position="169"/>
    </location>
</feature>
<dbReference type="RefSeq" id="WP_014371369.1">
    <property type="nucleotide sequence ID" value="NC_016935.1"/>
</dbReference>
<evidence type="ECO:0000256" key="1">
    <source>
        <dbReference type="ARBA" id="ARBA00022679"/>
    </source>
</evidence>
<evidence type="ECO:0000256" key="2">
    <source>
        <dbReference type="ARBA" id="ARBA00023315"/>
    </source>
</evidence>
<dbReference type="PANTHER" id="PTHR43877:SF1">
    <property type="entry name" value="ACETYLTRANSFERASE"/>
    <property type="match status" value="1"/>
</dbReference>